<evidence type="ECO:0000259" key="7">
    <source>
        <dbReference type="Pfam" id="PF14322"/>
    </source>
</evidence>
<evidence type="ECO:0000256" key="2">
    <source>
        <dbReference type="ARBA" id="ARBA00006275"/>
    </source>
</evidence>
<protein>
    <submittedName>
        <fullName evidence="8">RagB/SusD family nutrient uptake outer membrane protein</fullName>
    </submittedName>
</protein>
<organism evidence="8 9">
    <name type="scientific">Niastella caeni</name>
    <dbReference type="NCBI Taxonomy" id="2569763"/>
    <lineage>
        <taxon>Bacteria</taxon>
        <taxon>Pseudomonadati</taxon>
        <taxon>Bacteroidota</taxon>
        <taxon>Chitinophagia</taxon>
        <taxon>Chitinophagales</taxon>
        <taxon>Chitinophagaceae</taxon>
        <taxon>Niastella</taxon>
    </lineage>
</organism>
<keyword evidence="4" id="KW-0472">Membrane</keyword>
<dbReference type="GO" id="GO:0009279">
    <property type="term" value="C:cell outer membrane"/>
    <property type="evidence" value="ECO:0007669"/>
    <property type="project" value="UniProtKB-SubCell"/>
</dbReference>
<keyword evidence="5" id="KW-0998">Cell outer membrane</keyword>
<sequence length="488" mass="54931">MKIKIIVSCLMLTFLLGSCKKWIDVKPSDRLAEDQLFSTRDGYLSALNGVYVELTNAGIYGENMTMSSLDVMAQYYYMPLSTHRFADFTTFNYTSDNTKLVFDNIWKKAYELIVNCNVIIERCGENSNGLLPGAYFGIVKGEALALRAMLHFDMLRLFGPIYSQADKEKPCIPYNTSSRPESPALLGSAEIMQHVIDDLMAALALLKDADPVITDGVRYGASVNGINDFNFRQYRLNYYAVKALLGRAYLWKQDKENAGKEAKEVLAAVLNPAKPIFKIGLSNNGPSLPEFDHLFISEVMFSLYTISRQNIYTGFFAPDLDQGMRLSFNNNDDNPVRRNELYDDQNDHRLKAWMIQNNTSGSFLTHVKFGVTSKGPGANMMPLIRLSEVILIAAECSNTLSEATTWLNMLRTGRNCVSLSPATTAQLKDFITREFRKEVFGEGQMFFYYKRNAMTTVPNHAALTGTKTMSLNNYVVPLPVSEVANRYN</sequence>
<dbReference type="EMBL" id="STFF01000004">
    <property type="protein sequence ID" value="THU38358.1"/>
    <property type="molecule type" value="Genomic_DNA"/>
</dbReference>
<feature type="domain" description="RagB/SusD" evidence="6">
    <location>
        <begin position="370"/>
        <end position="457"/>
    </location>
</feature>
<dbReference type="Proteomes" id="UP000306918">
    <property type="component" value="Unassembled WGS sequence"/>
</dbReference>
<evidence type="ECO:0000256" key="5">
    <source>
        <dbReference type="ARBA" id="ARBA00023237"/>
    </source>
</evidence>
<evidence type="ECO:0000256" key="4">
    <source>
        <dbReference type="ARBA" id="ARBA00023136"/>
    </source>
</evidence>
<dbReference type="Pfam" id="PF07980">
    <property type="entry name" value="SusD_RagB"/>
    <property type="match status" value="1"/>
</dbReference>
<comment type="caution">
    <text evidence="8">The sequence shown here is derived from an EMBL/GenBank/DDBJ whole genome shotgun (WGS) entry which is preliminary data.</text>
</comment>
<feature type="domain" description="SusD-like N-terminal" evidence="7">
    <location>
        <begin position="47"/>
        <end position="208"/>
    </location>
</feature>
<keyword evidence="3" id="KW-0732">Signal</keyword>
<evidence type="ECO:0000256" key="3">
    <source>
        <dbReference type="ARBA" id="ARBA00022729"/>
    </source>
</evidence>
<keyword evidence="9" id="KW-1185">Reference proteome</keyword>
<evidence type="ECO:0000313" key="9">
    <source>
        <dbReference type="Proteomes" id="UP000306918"/>
    </source>
</evidence>
<evidence type="ECO:0000256" key="1">
    <source>
        <dbReference type="ARBA" id="ARBA00004442"/>
    </source>
</evidence>
<accession>A0A4S8HS50</accession>
<dbReference type="RefSeq" id="WP_136578313.1">
    <property type="nucleotide sequence ID" value="NZ_STFF01000004.1"/>
</dbReference>
<comment type="subcellular location">
    <subcellularLocation>
        <location evidence="1">Cell outer membrane</location>
    </subcellularLocation>
</comment>
<proteinExistence type="inferred from homology"/>
<gene>
    <name evidence="8" type="ORF">FAM09_16925</name>
</gene>
<dbReference type="InterPro" id="IPR012944">
    <property type="entry name" value="SusD_RagB_dom"/>
</dbReference>
<dbReference type="OrthoDB" id="1097962at2"/>
<name>A0A4S8HS50_9BACT</name>
<dbReference type="AlphaFoldDB" id="A0A4S8HS50"/>
<dbReference type="SUPFAM" id="SSF48452">
    <property type="entry name" value="TPR-like"/>
    <property type="match status" value="1"/>
</dbReference>
<evidence type="ECO:0000313" key="8">
    <source>
        <dbReference type="EMBL" id="THU38358.1"/>
    </source>
</evidence>
<dbReference type="Pfam" id="PF14322">
    <property type="entry name" value="SusD-like_3"/>
    <property type="match status" value="1"/>
</dbReference>
<evidence type="ECO:0000259" key="6">
    <source>
        <dbReference type="Pfam" id="PF07980"/>
    </source>
</evidence>
<reference evidence="8 9" key="1">
    <citation type="submission" date="2019-04" db="EMBL/GenBank/DDBJ databases">
        <title>Niastella caeni sp. nov., isolated from activated sludge.</title>
        <authorList>
            <person name="Sheng M."/>
        </authorList>
    </citation>
    <scope>NUCLEOTIDE SEQUENCE [LARGE SCALE GENOMIC DNA]</scope>
    <source>
        <strain evidence="8 9">HX-2-15</strain>
    </source>
</reference>
<dbReference type="InterPro" id="IPR011990">
    <property type="entry name" value="TPR-like_helical_dom_sf"/>
</dbReference>
<dbReference type="InterPro" id="IPR033985">
    <property type="entry name" value="SusD-like_N"/>
</dbReference>
<dbReference type="PROSITE" id="PS51257">
    <property type="entry name" value="PROKAR_LIPOPROTEIN"/>
    <property type="match status" value="1"/>
</dbReference>
<comment type="similarity">
    <text evidence="2">Belongs to the SusD family.</text>
</comment>
<dbReference type="Gene3D" id="1.25.40.390">
    <property type="match status" value="1"/>
</dbReference>